<dbReference type="GeneID" id="34563657"/>
<dbReference type="PANTHER" id="PTHR24123">
    <property type="entry name" value="ANKYRIN REPEAT-CONTAINING"/>
    <property type="match status" value="1"/>
</dbReference>
<dbReference type="Pfam" id="PF03055">
    <property type="entry name" value="RPE65"/>
    <property type="match status" value="1"/>
</dbReference>
<dbReference type="Proteomes" id="UP000176998">
    <property type="component" value="Unassembled WGS sequence"/>
</dbReference>
<dbReference type="GO" id="GO:0016702">
    <property type="term" value="F:oxidoreductase activity, acting on single donors with incorporation of molecular oxygen, incorporation of two atoms of oxygen"/>
    <property type="evidence" value="ECO:0007669"/>
    <property type="project" value="InterPro"/>
</dbReference>
<comment type="caution">
    <text evidence="9">The sequence shown here is derived from an EMBL/GenBank/DDBJ whole genome shotgun (WGS) entry which is preliminary data.</text>
</comment>
<protein>
    <recommendedName>
        <fullName evidence="11">Ankyrin repeat protein</fullName>
    </recommendedName>
</protein>
<dbReference type="InterPro" id="IPR004294">
    <property type="entry name" value="Carotenoid_Oase"/>
</dbReference>
<keyword evidence="3" id="KW-0479">Metal-binding</keyword>
<dbReference type="OrthoDB" id="341259at2759"/>
<accession>A0A1G4AYH1</accession>
<dbReference type="Pfam" id="PF00023">
    <property type="entry name" value="Ank"/>
    <property type="match status" value="1"/>
</dbReference>
<dbReference type="SUPFAM" id="SSF48403">
    <property type="entry name" value="Ankyrin repeat"/>
    <property type="match status" value="1"/>
</dbReference>
<feature type="compositionally biased region" description="Acidic residues" evidence="8">
    <location>
        <begin position="241"/>
        <end position="269"/>
    </location>
</feature>
<dbReference type="InterPro" id="IPR002110">
    <property type="entry name" value="Ankyrin_rpt"/>
</dbReference>
<evidence type="ECO:0000256" key="1">
    <source>
        <dbReference type="ARBA" id="ARBA00001954"/>
    </source>
</evidence>
<dbReference type="PANTHER" id="PTHR24123:SF33">
    <property type="entry name" value="PROTEIN HOS4"/>
    <property type="match status" value="1"/>
</dbReference>
<evidence type="ECO:0008006" key="11">
    <source>
        <dbReference type="Google" id="ProtNLM"/>
    </source>
</evidence>
<feature type="repeat" description="ANK" evidence="7">
    <location>
        <begin position="339"/>
        <end position="367"/>
    </location>
</feature>
<proteinExistence type="inferred from homology"/>
<name>A0A1G4AYH1_9PEZI</name>
<keyword evidence="5" id="KW-0408">Iron</keyword>
<dbReference type="AlphaFoldDB" id="A0A1G4AYH1"/>
<dbReference type="GO" id="GO:0046872">
    <property type="term" value="F:metal ion binding"/>
    <property type="evidence" value="ECO:0007669"/>
    <property type="project" value="UniProtKB-KW"/>
</dbReference>
<gene>
    <name evidence="9" type="ORF">CORC01_10519</name>
</gene>
<reference evidence="9 10" key="1">
    <citation type="submission" date="2016-09" db="EMBL/GenBank/DDBJ databases">
        <authorList>
            <person name="Capua I."/>
            <person name="De Benedictis P."/>
            <person name="Joannis T."/>
            <person name="Lombin L.H."/>
            <person name="Cattoli G."/>
        </authorList>
    </citation>
    <scope>NUCLEOTIDE SEQUENCE [LARGE SCALE GENOMIC DNA]</scope>
    <source>
        <strain evidence="9 10">IMI 309357</strain>
    </source>
</reference>
<keyword evidence="10" id="KW-1185">Reference proteome</keyword>
<comment type="cofactor">
    <cofactor evidence="1">
        <name>Fe(2+)</name>
        <dbReference type="ChEBI" id="CHEBI:29033"/>
    </cofactor>
</comment>
<keyword evidence="6 7" id="KW-0040">ANK repeat</keyword>
<evidence type="ECO:0000313" key="10">
    <source>
        <dbReference type="Proteomes" id="UP000176998"/>
    </source>
</evidence>
<sequence length="1252" mass="140439">MSRAGVGTNEILPNSEIGFCAAKDTRRLSFDTKYSNFYTIIFTTTNQAAADTNQQLYVAGAAHSVMTNLRDLPPELKIAIVNELGREKPVFPKNPPINHRCADIQIAALGALALTDRFFNCIVTPLLYENGVLRHPYLLCWATDIGNVNIMHKALRTGMISPNNAIIRYQTEYQPWNPKTESSKELFWRFYRRDGQWFQSPRHYVGRLFEAQNPYEISSSEDVSEDDQSEDMERSLTSGDSSEDASVTDDYSDGEDLESEEDAASDAETDAADGLLPQIAAVGSGADSDAASDTDSESDEAQWRLDKRNIMFEGYLRFPDYDDMEDVDNRDIRGMYWMPIHIAARAGNMQVLELLLEFNALVNVSSKGFCYNLCTTSSKAIYWPDENGTYPAWTPLHVALCHGHTNVAKRIIDECEHLQERLLCFQEAEWQSLPRFISAIRHHHMGLAEWCLQQGSVKENVNAMNIKLHGATMLWRAFWEADDSETFEAALRILLRNGADIDHDLGKGHTLLMEACLYGYFEEAIALIKAGANVEITLDDFNIDTPLGQAWDDLHSRFPFGVEGCSLLEICCGPPPVLSSPWRGAHAPFPRRVNSEVLAPQLIRLLLESPARSVGKRDPLQIACYSHNKTAISTLLQSGMDITSVSIDNLTPLECATLLPERFSPQDWLHTFQKCMEKLTKHLVKRPKSEVKPAGNAALRNIMDSFSTVLKMDISKGQVSAGCLVTLGLADVNMRDTQDRTLLINLFVDGFYQEWLATKLLKLGARIERRPGRDDLAAIWSEVGINDELSLETFERSKEAYKFLTKIDKENRFRREPFFLAVAMAANNQYIVDSMLRHIQLDTLWITYPEGPQVSNHIPIDQVEGRTASSSGPGEVTESSDASSDIESDRGHELCDCENTIHRGPCERPMWTGPRDGLLILRERYSGWSLFHLAIRFGQLNVVTKLLKRGANVHERTDSGWSPGYIICSEQCYNSRILIHLLAHGVNPHIGGHRGWTSPLDHALSKGNLEAAKLMIKAYPLEKSPAARNHLYLHRLIHSQIKCLQLPMTTQEVLPIFARLDAAANAVDGDGNTPLGYLLIQVLDAKKKGNLSSVAAKSAEEMMVLLIKHGARAGIVNKAGKSVLDLMEEVRGYSDPLVSVRRFLRSTLLYHVMAYRKSIDMPIRKVVPTLQSPPSIDGAVYRIFIDYVFQSRNGKDIWIDGDGAANAWRIFNGVGDFRQQFVRIPRFNNAGAARTPLWGTYRNPFVGDLRVV</sequence>
<evidence type="ECO:0000256" key="5">
    <source>
        <dbReference type="ARBA" id="ARBA00023004"/>
    </source>
</evidence>
<dbReference type="SMART" id="SM00248">
    <property type="entry name" value="ANK"/>
    <property type="match status" value="11"/>
</dbReference>
<organism evidence="9 10">
    <name type="scientific">Colletotrichum orchidophilum</name>
    <dbReference type="NCBI Taxonomy" id="1209926"/>
    <lineage>
        <taxon>Eukaryota</taxon>
        <taxon>Fungi</taxon>
        <taxon>Dikarya</taxon>
        <taxon>Ascomycota</taxon>
        <taxon>Pezizomycotina</taxon>
        <taxon>Sordariomycetes</taxon>
        <taxon>Hypocreomycetidae</taxon>
        <taxon>Glomerellales</taxon>
        <taxon>Glomerellaceae</taxon>
        <taxon>Colletotrichum</taxon>
    </lineage>
</organism>
<feature type="region of interest" description="Disordered" evidence="8">
    <location>
        <begin position="216"/>
        <end position="269"/>
    </location>
</feature>
<feature type="region of interest" description="Disordered" evidence="8">
    <location>
        <begin position="864"/>
        <end position="889"/>
    </location>
</feature>
<dbReference type="Pfam" id="PF12796">
    <property type="entry name" value="Ank_2"/>
    <property type="match status" value="1"/>
</dbReference>
<comment type="similarity">
    <text evidence="2">Belongs to the carotenoid oxygenase family.</text>
</comment>
<evidence type="ECO:0000256" key="4">
    <source>
        <dbReference type="ARBA" id="ARBA00022737"/>
    </source>
</evidence>
<dbReference type="Gene3D" id="1.25.40.20">
    <property type="entry name" value="Ankyrin repeat-containing domain"/>
    <property type="match status" value="4"/>
</dbReference>
<evidence type="ECO:0000256" key="3">
    <source>
        <dbReference type="ARBA" id="ARBA00022723"/>
    </source>
</evidence>
<evidence type="ECO:0000256" key="7">
    <source>
        <dbReference type="PROSITE-ProRule" id="PRU00023"/>
    </source>
</evidence>
<dbReference type="PROSITE" id="PS50297">
    <property type="entry name" value="ANK_REP_REGION"/>
    <property type="match status" value="2"/>
</dbReference>
<feature type="repeat" description="ANK" evidence="7">
    <location>
        <begin position="926"/>
        <end position="958"/>
    </location>
</feature>
<dbReference type="RefSeq" id="XP_022471344.1">
    <property type="nucleotide sequence ID" value="XM_022622147.1"/>
</dbReference>
<evidence type="ECO:0000313" key="9">
    <source>
        <dbReference type="EMBL" id="OHE94181.1"/>
    </source>
</evidence>
<dbReference type="EMBL" id="MJBS01000105">
    <property type="protein sequence ID" value="OHE94181.1"/>
    <property type="molecule type" value="Genomic_DNA"/>
</dbReference>
<evidence type="ECO:0000256" key="2">
    <source>
        <dbReference type="ARBA" id="ARBA00006787"/>
    </source>
</evidence>
<dbReference type="InterPro" id="IPR051165">
    <property type="entry name" value="Multifunctional_ANK_Repeat"/>
</dbReference>
<evidence type="ECO:0000256" key="8">
    <source>
        <dbReference type="SAM" id="MobiDB-lite"/>
    </source>
</evidence>
<dbReference type="InterPro" id="IPR036770">
    <property type="entry name" value="Ankyrin_rpt-contain_sf"/>
</dbReference>
<dbReference type="PROSITE" id="PS50088">
    <property type="entry name" value="ANK_REPEAT"/>
    <property type="match status" value="2"/>
</dbReference>
<keyword evidence="4" id="KW-0677">Repeat</keyword>
<evidence type="ECO:0000256" key="6">
    <source>
        <dbReference type="ARBA" id="ARBA00023043"/>
    </source>
</evidence>
<dbReference type="STRING" id="1209926.A0A1G4AYH1"/>